<dbReference type="AlphaFoldDB" id="A0A172TF40"/>
<gene>
    <name evidence="2" type="ORF">SY83_03695</name>
</gene>
<feature type="transmembrane region" description="Helical" evidence="1">
    <location>
        <begin position="69"/>
        <end position="88"/>
    </location>
</feature>
<dbReference type="EMBL" id="CP011388">
    <property type="protein sequence ID" value="ANE45556.1"/>
    <property type="molecule type" value="Genomic_DNA"/>
</dbReference>
<proteinExistence type="predicted"/>
<accession>A0A172TF40</accession>
<keyword evidence="1" id="KW-0812">Transmembrane</keyword>
<dbReference type="KEGG" id="pswu:SY83_03695"/>
<name>A0A172TF40_9BACL</name>
<sequence length="237" mass="26366">MKQWRVGTLSMAVCLILAGIVLLTSQWSGKEAADALSLWWPIIFVLVGAEMLVYLAVYRKENPVLRWDVFSILFVGLFGMMCLGLTALTTTGVMEEIRYAVNAEESTEDVPALNQTVPGGVERVVVRSEAYTPWPVQVEAAEGRQVSLFGTFRAVKSVGRDVTTLPVAEQFYTVTTVDKTMFITLKDPPYRHGLNDHSQHVRLTIVLPKSLKVEYYANGNQYTLGTGVKSPLWSFKA</sequence>
<reference evidence="2 3" key="1">
    <citation type="submission" date="2015-01" db="EMBL/GenBank/DDBJ databases">
        <title>Paenibacillus swuensis/DY6/whole genome sequencing.</title>
        <authorList>
            <person name="Kim M.K."/>
            <person name="Srinivasan S."/>
            <person name="Lee J.-J."/>
        </authorList>
    </citation>
    <scope>NUCLEOTIDE SEQUENCE [LARGE SCALE GENOMIC DNA]</scope>
    <source>
        <strain evidence="2 3">DY6</strain>
    </source>
</reference>
<evidence type="ECO:0000313" key="3">
    <source>
        <dbReference type="Proteomes" id="UP000076927"/>
    </source>
</evidence>
<feature type="transmembrane region" description="Helical" evidence="1">
    <location>
        <begin position="38"/>
        <end position="57"/>
    </location>
</feature>
<keyword evidence="3" id="KW-1185">Reference proteome</keyword>
<dbReference type="PATRIC" id="fig|1178515.4.peg.733"/>
<evidence type="ECO:0000256" key="1">
    <source>
        <dbReference type="SAM" id="Phobius"/>
    </source>
</evidence>
<protein>
    <recommendedName>
        <fullName evidence="4">DUF5668 domain-containing protein</fullName>
    </recommendedName>
</protein>
<keyword evidence="1" id="KW-1133">Transmembrane helix</keyword>
<evidence type="ECO:0000313" key="2">
    <source>
        <dbReference type="EMBL" id="ANE45556.1"/>
    </source>
</evidence>
<keyword evidence="1" id="KW-0472">Membrane</keyword>
<dbReference type="OrthoDB" id="1707123at2"/>
<dbReference type="RefSeq" id="WP_068604348.1">
    <property type="nucleotide sequence ID" value="NZ_CP011388.1"/>
</dbReference>
<organism evidence="2 3">
    <name type="scientific">Paenibacillus swuensis</name>
    <dbReference type="NCBI Taxonomy" id="1178515"/>
    <lineage>
        <taxon>Bacteria</taxon>
        <taxon>Bacillati</taxon>
        <taxon>Bacillota</taxon>
        <taxon>Bacilli</taxon>
        <taxon>Bacillales</taxon>
        <taxon>Paenibacillaceae</taxon>
        <taxon>Paenibacillus</taxon>
    </lineage>
</organism>
<dbReference type="STRING" id="1178515.SY83_03695"/>
<evidence type="ECO:0008006" key="4">
    <source>
        <dbReference type="Google" id="ProtNLM"/>
    </source>
</evidence>
<dbReference type="Proteomes" id="UP000076927">
    <property type="component" value="Chromosome"/>
</dbReference>